<protein>
    <submittedName>
        <fullName evidence="1">Uncharacterized protein</fullName>
    </submittedName>
</protein>
<accession>A0A5Z9CCG9</accession>
<dbReference type="AlphaFoldDB" id="A0A5Z9CCG9"/>
<name>A0A5Z9CCG9_SALET</name>
<reference evidence="1" key="1">
    <citation type="submission" date="2018-06" db="EMBL/GenBank/DDBJ databases">
        <authorList>
            <consortium name="GenomeTrakr network: Whole genome sequencing for foodborne pathogen traceback"/>
        </authorList>
    </citation>
    <scope>NUCLEOTIDE SEQUENCE</scope>
    <source>
        <strain evidence="1">FSIS11810940</strain>
    </source>
</reference>
<comment type="caution">
    <text evidence="1">The sequence shown here is derived from an EMBL/GenBank/DDBJ whole genome shotgun (WGS) entry which is preliminary data.</text>
</comment>
<evidence type="ECO:0000313" key="1">
    <source>
        <dbReference type="EMBL" id="ECT0409935.1"/>
    </source>
</evidence>
<sequence length="90" mass="10134">MSFIFKLYINYNELIVFSIPAFAPYKAFLSLLKSIYVYKINKLDILLLVSGLLKSTIVYQHLPTNDGITVGSFGSIEIDTNKGRGIYGSY</sequence>
<gene>
    <name evidence="1" type="ORF">DQQ63_07725</name>
</gene>
<organism evidence="1">
    <name type="scientific">Salmonella enterica subsp. enterica serovar Braenderup</name>
    <dbReference type="NCBI Taxonomy" id="149391"/>
    <lineage>
        <taxon>Bacteria</taxon>
        <taxon>Pseudomonadati</taxon>
        <taxon>Pseudomonadota</taxon>
        <taxon>Gammaproteobacteria</taxon>
        <taxon>Enterobacterales</taxon>
        <taxon>Enterobacteriaceae</taxon>
        <taxon>Salmonella</taxon>
    </lineage>
</organism>
<proteinExistence type="predicted"/>
<dbReference type="EMBL" id="AAKLND010000006">
    <property type="protein sequence ID" value="ECT0409935.1"/>
    <property type="molecule type" value="Genomic_DNA"/>
</dbReference>